<feature type="transmembrane region" description="Helical" evidence="1">
    <location>
        <begin position="289"/>
        <end position="306"/>
    </location>
</feature>
<evidence type="ECO:0000313" key="2">
    <source>
        <dbReference type="EMBL" id="AST89988.1"/>
    </source>
</evidence>
<dbReference type="Pfam" id="PF13347">
    <property type="entry name" value="MFS_2"/>
    <property type="match status" value="1"/>
</dbReference>
<sequence length="488" mass="53553">MGAVNTTVNDQNYHSSKLWKIGFFALNNTATNFYLFAMGFVAYYATGIAGLTVVVVSTILTAMRLFDGVTDPIIGFVIDKTESKFGKFRPLMILGNIILAGSVIIMYSVTHLLPTNLQLLFFIFIYAIHIIGYTLQTAVTKAAQTVLTNHPKQRPLFSIFDATYNVGLFTGMQIVVASYLVPKYGGFEMGLFLELNAYAIIASAVFTVLAVIGIWDKDRKEYFGLAEQTVETKFRDYWPILKGNRPLQMLVISASSDKLAGSIVRQPAVHIIFFGIMMGNYALSGTVSLVTLIPTLLLTFLGIGYARKRGLKKSFVAGTWLALIPFSILLVMFFFIDATQISLTSLNLVTIVFLVLYCIGLGFGSLTGNMVIPMIADCSDYETNKTGRFIPGMLGTLFSFVDKLISSLAATIVGVALASIGFREQFPQVDDSLTTSLLMIGLLLKFGFPILGWITSLIAMKFYPLDDVKMKEIQAAIAEVKNNAKVAS</sequence>
<dbReference type="KEGG" id="bcoh:BC6307_01170"/>
<dbReference type="Gene3D" id="1.20.1250.20">
    <property type="entry name" value="MFS general substrate transporter like domains"/>
    <property type="match status" value="1"/>
</dbReference>
<dbReference type="PANTHER" id="PTHR11328:SF24">
    <property type="entry name" value="MAJOR FACILITATOR SUPERFAMILY (MFS) PROFILE DOMAIN-CONTAINING PROTEIN"/>
    <property type="match status" value="1"/>
</dbReference>
<evidence type="ECO:0000313" key="3">
    <source>
        <dbReference type="Proteomes" id="UP000215224"/>
    </source>
</evidence>
<dbReference type="GO" id="GO:0015293">
    <property type="term" value="F:symporter activity"/>
    <property type="evidence" value="ECO:0007669"/>
    <property type="project" value="InterPro"/>
</dbReference>
<keyword evidence="1" id="KW-0472">Membrane</keyword>
<dbReference type="Proteomes" id="UP000215224">
    <property type="component" value="Chromosome"/>
</dbReference>
<keyword evidence="3" id="KW-1185">Reference proteome</keyword>
<keyword evidence="1" id="KW-1133">Transmembrane helix</keyword>
<dbReference type="RefSeq" id="WP_066420561.1">
    <property type="nucleotide sequence ID" value="NZ_CP018866.1"/>
</dbReference>
<feature type="transmembrane region" description="Helical" evidence="1">
    <location>
        <begin position="116"/>
        <end position="135"/>
    </location>
</feature>
<dbReference type="GO" id="GO:0008643">
    <property type="term" value="P:carbohydrate transport"/>
    <property type="evidence" value="ECO:0007669"/>
    <property type="project" value="InterPro"/>
</dbReference>
<feature type="transmembrane region" description="Helical" evidence="1">
    <location>
        <begin position="91"/>
        <end position="110"/>
    </location>
</feature>
<evidence type="ECO:0000256" key="1">
    <source>
        <dbReference type="SAM" id="Phobius"/>
    </source>
</evidence>
<feature type="transmembrane region" description="Helical" evidence="1">
    <location>
        <begin position="393"/>
        <end position="417"/>
    </location>
</feature>
<dbReference type="AlphaFoldDB" id="A0A223KKU4"/>
<feature type="transmembrane region" description="Helical" evidence="1">
    <location>
        <begin position="156"/>
        <end position="180"/>
    </location>
</feature>
<feature type="transmembrane region" description="Helical" evidence="1">
    <location>
        <begin position="33"/>
        <end position="56"/>
    </location>
</feature>
<feature type="transmembrane region" description="Helical" evidence="1">
    <location>
        <begin position="195"/>
        <end position="215"/>
    </location>
</feature>
<dbReference type="InterPro" id="IPR039672">
    <property type="entry name" value="MFS_2"/>
</dbReference>
<name>A0A223KKU4_9BACI</name>
<dbReference type="PANTHER" id="PTHR11328">
    <property type="entry name" value="MAJOR FACILITATOR SUPERFAMILY DOMAIN-CONTAINING PROTEIN"/>
    <property type="match status" value="1"/>
</dbReference>
<dbReference type="STRING" id="1314751.GCA_001591425_04322"/>
<dbReference type="InterPro" id="IPR036259">
    <property type="entry name" value="MFS_trans_sf"/>
</dbReference>
<protein>
    <submittedName>
        <fullName evidence="2">Glucuronide permease</fullName>
    </submittedName>
</protein>
<organism evidence="2 3">
    <name type="scientific">Sutcliffiella cohnii</name>
    <dbReference type="NCBI Taxonomy" id="33932"/>
    <lineage>
        <taxon>Bacteria</taxon>
        <taxon>Bacillati</taxon>
        <taxon>Bacillota</taxon>
        <taxon>Bacilli</taxon>
        <taxon>Bacillales</taxon>
        <taxon>Bacillaceae</taxon>
        <taxon>Sutcliffiella</taxon>
    </lineage>
</organism>
<feature type="transmembrane region" description="Helical" evidence="1">
    <location>
        <begin position="348"/>
        <end position="372"/>
    </location>
</feature>
<feature type="transmembrane region" description="Helical" evidence="1">
    <location>
        <begin position="315"/>
        <end position="336"/>
    </location>
</feature>
<dbReference type="GO" id="GO:0005886">
    <property type="term" value="C:plasma membrane"/>
    <property type="evidence" value="ECO:0007669"/>
    <property type="project" value="TreeGrafter"/>
</dbReference>
<keyword evidence="1" id="KW-0812">Transmembrane</keyword>
<feature type="transmembrane region" description="Helical" evidence="1">
    <location>
        <begin position="437"/>
        <end position="460"/>
    </location>
</feature>
<reference evidence="2 3" key="1">
    <citation type="submission" date="2016-12" db="EMBL/GenBank/DDBJ databases">
        <title>The whole genome sequencing and assembly of Bacillus cohnii DSM 6307T strain.</title>
        <authorList>
            <person name="Lee Y.-J."/>
            <person name="Yi H."/>
            <person name="Bahn Y.-S."/>
            <person name="Kim J.F."/>
            <person name="Lee D.-W."/>
        </authorList>
    </citation>
    <scope>NUCLEOTIDE SEQUENCE [LARGE SCALE GENOMIC DNA]</scope>
    <source>
        <strain evidence="2 3">DSM 6307</strain>
    </source>
</reference>
<accession>A0A223KKU4</accession>
<proteinExistence type="predicted"/>
<dbReference type="SUPFAM" id="SSF103473">
    <property type="entry name" value="MFS general substrate transporter"/>
    <property type="match status" value="1"/>
</dbReference>
<dbReference type="EMBL" id="CP018866">
    <property type="protein sequence ID" value="AST89988.1"/>
    <property type="molecule type" value="Genomic_DNA"/>
</dbReference>
<gene>
    <name evidence="2" type="ORF">BC6307_01170</name>
</gene>